<protein>
    <recommendedName>
        <fullName evidence="4">Photosynthetic complex assembly protein</fullName>
    </recommendedName>
</protein>
<feature type="transmembrane region" description="Helical" evidence="1">
    <location>
        <begin position="26"/>
        <end position="47"/>
    </location>
</feature>
<proteinExistence type="predicted"/>
<name>A0A6M4INV1_9BACT</name>
<reference evidence="2 3" key="1">
    <citation type="submission" date="2020-05" db="EMBL/GenBank/DDBJ databases">
        <title>Complete genome sequence of Gemmatimonas greenlandica TET16.</title>
        <authorList>
            <person name="Zeng Y."/>
        </authorList>
    </citation>
    <scope>NUCLEOTIDE SEQUENCE [LARGE SCALE GENOMIC DNA]</scope>
    <source>
        <strain evidence="2 3">TET16</strain>
    </source>
</reference>
<dbReference type="NCBIfam" id="TIGR03054">
    <property type="entry name" value="photo_alph_chp1"/>
    <property type="match status" value="1"/>
</dbReference>
<dbReference type="RefSeq" id="WP_171225040.1">
    <property type="nucleotide sequence ID" value="NZ_CP053085.1"/>
</dbReference>
<keyword evidence="1" id="KW-0472">Membrane</keyword>
<sequence length="161" mass="17369">MNAPIHFEQEPGARPDARPLIVPRPALIMAAALVVFVFGLAISARIFGFGAFREVPTAVLAERSLRFVDVPGGAITVMDATTNTVAAELGPGTNNFLRGAMRALTRERRAASIGPEVPFRLVRYVDGRLVLHDPATKQSVTVTSFGPTQVESFDRLLVQSK</sequence>
<accession>A0A6M4INV1</accession>
<dbReference type="AlphaFoldDB" id="A0A6M4INV1"/>
<dbReference type="InterPro" id="IPR017495">
    <property type="entry name" value="PuhC"/>
</dbReference>
<evidence type="ECO:0000256" key="1">
    <source>
        <dbReference type="SAM" id="Phobius"/>
    </source>
</evidence>
<keyword evidence="1" id="KW-1133">Transmembrane helix</keyword>
<evidence type="ECO:0008006" key="4">
    <source>
        <dbReference type="Google" id="ProtNLM"/>
    </source>
</evidence>
<gene>
    <name evidence="2" type="ORF">HKW67_08845</name>
</gene>
<keyword evidence="3" id="KW-1185">Reference proteome</keyword>
<dbReference type="EMBL" id="CP053085">
    <property type="protein sequence ID" value="QJR35608.1"/>
    <property type="molecule type" value="Genomic_DNA"/>
</dbReference>
<dbReference type="Proteomes" id="UP000500938">
    <property type="component" value="Chromosome"/>
</dbReference>
<keyword evidence="1" id="KW-0812">Transmembrane</keyword>
<dbReference type="KEGG" id="ggr:HKW67_08845"/>
<evidence type="ECO:0000313" key="3">
    <source>
        <dbReference type="Proteomes" id="UP000500938"/>
    </source>
</evidence>
<evidence type="ECO:0000313" key="2">
    <source>
        <dbReference type="EMBL" id="QJR35608.1"/>
    </source>
</evidence>
<organism evidence="2 3">
    <name type="scientific">Gemmatimonas groenlandica</name>
    <dbReference type="NCBI Taxonomy" id="2732249"/>
    <lineage>
        <taxon>Bacteria</taxon>
        <taxon>Pseudomonadati</taxon>
        <taxon>Gemmatimonadota</taxon>
        <taxon>Gemmatimonadia</taxon>
        <taxon>Gemmatimonadales</taxon>
        <taxon>Gemmatimonadaceae</taxon>
        <taxon>Gemmatimonas</taxon>
    </lineage>
</organism>